<dbReference type="SMART" id="SM00220">
    <property type="entry name" value="S_TKc"/>
    <property type="match status" value="1"/>
</dbReference>
<evidence type="ECO:0000256" key="1">
    <source>
        <dbReference type="SAM" id="MobiDB-lite"/>
    </source>
</evidence>
<dbReference type="GO" id="GO:0004672">
    <property type="term" value="F:protein kinase activity"/>
    <property type="evidence" value="ECO:0007669"/>
    <property type="project" value="InterPro"/>
</dbReference>
<dbReference type="InterPro" id="IPR011009">
    <property type="entry name" value="Kinase-like_dom_sf"/>
</dbReference>
<dbReference type="SUPFAM" id="SSF56112">
    <property type="entry name" value="Protein kinase-like (PK-like)"/>
    <property type="match status" value="1"/>
</dbReference>
<dbReference type="PANTHER" id="PTHR23257">
    <property type="entry name" value="SERINE-THREONINE PROTEIN KINASE"/>
    <property type="match status" value="1"/>
</dbReference>
<feature type="domain" description="Protein kinase" evidence="2">
    <location>
        <begin position="74"/>
        <end position="424"/>
    </location>
</feature>
<proteinExistence type="predicted"/>
<dbReference type="Pfam" id="PF00069">
    <property type="entry name" value="Pkinase"/>
    <property type="match status" value="1"/>
</dbReference>
<protein>
    <recommendedName>
        <fullName evidence="2">Protein kinase domain-containing protein</fullName>
    </recommendedName>
</protein>
<dbReference type="EMBL" id="HBED01020751">
    <property type="protein sequence ID" value="CAD8311592.1"/>
    <property type="molecule type" value="Transcribed_RNA"/>
</dbReference>
<dbReference type="InterPro" id="IPR050167">
    <property type="entry name" value="Ser_Thr_protein_kinase"/>
</dbReference>
<reference evidence="3" key="1">
    <citation type="submission" date="2021-01" db="EMBL/GenBank/DDBJ databases">
        <authorList>
            <person name="Corre E."/>
            <person name="Pelletier E."/>
            <person name="Niang G."/>
            <person name="Scheremetjew M."/>
            <person name="Finn R."/>
            <person name="Kale V."/>
            <person name="Holt S."/>
            <person name="Cochrane G."/>
            <person name="Meng A."/>
            <person name="Brown T."/>
            <person name="Cohen L."/>
        </authorList>
    </citation>
    <scope>NUCLEOTIDE SEQUENCE</scope>
    <source>
        <strain evidence="3">CCMP147</strain>
    </source>
</reference>
<dbReference type="InterPro" id="IPR000719">
    <property type="entry name" value="Prot_kinase_dom"/>
</dbReference>
<dbReference type="PROSITE" id="PS50011">
    <property type="entry name" value="PROTEIN_KINASE_DOM"/>
    <property type="match status" value="1"/>
</dbReference>
<feature type="region of interest" description="Disordered" evidence="1">
    <location>
        <begin position="100"/>
        <end position="119"/>
    </location>
</feature>
<dbReference type="GO" id="GO:0005737">
    <property type="term" value="C:cytoplasm"/>
    <property type="evidence" value="ECO:0007669"/>
    <property type="project" value="TreeGrafter"/>
</dbReference>
<organism evidence="3">
    <name type="scientific">Pseudictyota dubia</name>
    <dbReference type="NCBI Taxonomy" id="2749911"/>
    <lineage>
        <taxon>Eukaryota</taxon>
        <taxon>Sar</taxon>
        <taxon>Stramenopiles</taxon>
        <taxon>Ochrophyta</taxon>
        <taxon>Bacillariophyta</taxon>
        <taxon>Mediophyceae</taxon>
        <taxon>Biddulphiophycidae</taxon>
        <taxon>Eupodiscales</taxon>
        <taxon>Odontellaceae</taxon>
        <taxon>Pseudictyota</taxon>
    </lineage>
</organism>
<sequence>MMKEGESIPPNTPAKFTCCDVVSYLLPSPPSSPFTVAEEVMEEALLKESLRSQSNVSDFESAMKLVRRCRVDAFVRGSLLGTGSFNDVYEARVSPPEVCSVDDESSGVSSQRRKVSGPSCRDGDLELEVTCSDGTSSVYNKEGGLLDCDGVYVVKHLKESLLHNGKVTDAYRTGALDLATEAQILSELSHENIIAFHGICTGGIDLVLERLSCTLADRMPAWRAAERPFRCGASALTSPRLCRIKCLEQLQSRLNVALDIAKGLQYLHFKGIMHRDLKPDNIGFDSTSGAVKIFDFGLAKKFDAITGQSLDDGRRHTGLVGTYRYMAPEVARCKNYDKSVDVHSFGLVLWEICALEKAYNNDEGLRTRKEFQEKVVYGNLRPRLSSSKWSSMPMLTDLMRSCWDVNPLVRPSFDAAVAVLRRVIDRKVCANDVVKGEKQSWNSSPLQSKYRYCQSSLPLLERKCSSSDFWEQESVKCGGSSPSHAFLSFRRGGTNPSA</sequence>
<evidence type="ECO:0000313" key="3">
    <source>
        <dbReference type="EMBL" id="CAD8311592.1"/>
    </source>
</evidence>
<accession>A0A7R9Z986</accession>
<dbReference type="AlphaFoldDB" id="A0A7R9Z986"/>
<dbReference type="GO" id="GO:0005524">
    <property type="term" value="F:ATP binding"/>
    <property type="evidence" value="ECO:0007669"/>
    <property type="project" value="InterPro"/>
</dbReference>
<gene>
    <name evidence="3" type="ORF">TDUB1175_LOCUS10381</name>
</gene>
<evidence type="ECO:0000259" key="2">
    <source>
        <dbReference type="PROSITE" id="PS50011"/>
    </source>
</evidence>
<name>A0A7R9Z986_9STRA</name>
<dbReference type="Gene3D" id="1.10.510.10">
    <property type="entry name" value="Transferase(Phosphotransferase) domain 1"/>
    <property type="match status" value="1"/>
</dbReference>
<dbReference type="Gene3D" id="3.30.200.20">
    <property type="entry name" value="Phosphorylase Kinase, domain 1"/>
    <property type="match status" value="1"/>
</dbReference>
<dbReference type="GO" id="GO:0007165">
    <property type="term" value="P:signal transduction"/>
    <property type="evidence" value="ECO:0007669"/>
    <property type="project" value="TreeGrafter"/>
</dbReference>
<dbReference type="PANTHER" id="PTHR23257:SF958">
    <property type="entry name" value="SERINE_THREONINE-PROTEIN KINASE WNK4"/>
    <property type="match status" value="1"/>
</dbReference>